<sequence length="341" mass="37725">MLLNHEKENFLHLPTPIEYLPRISEDLGIELYIKRDDLTPLAMGGNKLRKLEYLLRDAMDNKATMLLTVGGVQTNHGRLTCAVANKYGLKGAIVSIGKYPGELSANLLLDGIMGSDVWIKAPEAGVSDNKVYDRILPEIIASYEDKGEKVYFIPMGGSNEIGALGYYECAMEIAGQIRGTGLEGCRLISTVGSMGTYMGLFAGIANEDLPIHLTGISILLYDDIVKHALDYYERVADFFGLSFAADPKDFDLVTDYDRGAYNNPCKEVRDSIYYMAEKEAIILDPCYTGKAFAGLVEMVREGRIKKGEKVIFLHTGGAPGICTPHHRVEIEAEREKFIHVL</sequence>
<dbReference type="InterPro" id="IPR027278">
    <property type="entry name" value="ACCD_DCysDesulf"/>
</dbReference>
<dbReference type="PANTHER" id="PTHR43780:SF2">
    <property type="entry name" value="1-AMINOCYCLOPROPANE-1-CARBOXYLATE DEAMINASE-RELATED"/>
    <property type="match status" value="1"/>
</dbReference>
<evidence type="ECO:0000256" key="1">
    <source>
        <dbReference type="ARBA" id="ARBA00001933"/>
    </source>
</evidence>
<organism evidence="6 7">
    <name type="scientific">Candidatus Fimisoma avicola</name>
    <dbReference type="NCBI Taxonomy" id="2840826"/>
    <lineage>
        <taxon>Bacteria</taxon>
        <taxon>Bacillati</taxon>
        <taxon>Bacillota</taxon>
        <taxon>Clostridia</taxon>
        <taxon>Eubacteriales</taxon>
        <taxon>Candidatus Fimisoma</taxon>
    </lineage>
</organism>
<dbReference type="AlphaFoldDB" id="A0A9D1L7Q4"/>
<accession>A0A9D1L7Q4</accession>
<evidence type="ECO:0000256" key="3">
    <source>
        <dbReference type="ARBA" id="ARBA00022898"/>
    </source>
</evidence>
<evidence type="ECO:0000256" key="2">
    <source>
        <dbReference type="ARBA" id="ARBA00008639"/>
    </source>
</evidence>
<gene>
    <name evidence="6" type="ORF">IAD16_06990</name>
</gene>
<comment type="similarity">
    <text evidence="2">Belongs to the ACC deaminase/D-cysteine desulfhydrase family.</text>
</comment>
<reference evidence="6" key="1">
    <citation type="submission" date="2020-10" db="EMBL/GenBank/DDBJ databases">
        <authorList>
            <person name="Gilroy R."/>
        </authorList>
    </citation>
    <scope>NUCLEOTIDE SEQUENCE</scope>
    <source>
        <strain evidence="6">11300</strain>
    </source>
</reference>
<dbReference type="PIRSF" id="PIRSF006278">
    <property type="entry name" value="ACCD_DCysDesulf"/>
    <property type="match status" value="1"/>
</dbReference>
<evidence type="ECO:0000256" key="4">
    <source>
        <dbReference type="PIRSR" id="PIRSR006278-2"/>
    </source>
</evidence>
<evidence type="ECO:0000313" key="7">
    <source>
        <dbReference type="Proteomes" id="UP000824091"/>
    </source>
</evidence>
<feature type="modified residue" description="N6-(pyridoxal phosphate)lysine" evidence="4">
    <location>
        <position position="47"/>
    </location>
</feature>
<dbReference type="SUPFAM" id="SSF53686">
    <property type="entry name" value="Tryptophan synthase beta subunit-like PLP-dependent enzymes"/>
    <property type="match status" value="1"/>
</dbReference>
<dbReference type="Gene3D" id="3.40.50.1100">
    <property type="match status" value="2"/>
</dbReference>
<dbReference type="Pfam" id="PF00291">
    <property type="entry name" value="PALP"/>
    <property type="match status" value="1"/>
</dbReference>
<dbReference type="InterPro" id="IPR036052">
    <property type="entry name" value="TrpB-like_PALP_sf"/>
</dbReference>
<reference evidence="6" key="2">
    <citation type="journal article" date="2021" name="PeerJ">
        <title>Extensive microbial diversity within the chicken gut microbiome revealed by metagenomics and culture.</title>
        <authorList>
            <person name="Gilroy R."/>
            <person name="Ravi A."/>
            <person name="Getino M."/>
            <person name="Pursley I."/>
            <person name="Horton D.L."/>
            <person name="Alikhan N.F."/>
            <person name="Baker D."/>
            <person name="Gharbi K."/>
            <person name="Hall N."/>
            <person name="Watson M."/>
            <person name="Adriaenssens E.M."/>
            <person name="Foster-Nyarko E."/>
            <person name="Jarju S."/>
            <person name="Secka A."/>
            <person name="Antonio M."/>
            <person name="Oren A."/>
            <person name="Chaudhuri R.R."/>
            <person name="La Ragione R."/>
            <person name="Hildebrand F."/>
            <person name="Pallen M.J."/>
        </authorList>
    </citation>
    <scope>NUCLEOTIDE SEQUENCE</scope>
    <source>
        <strain evidence="6">11300</strain>
    </source>
</reference>
<dbReference type="GO" id="GO:1901605">
    <property type="term" value="P:alpha-amino acid metabolic process"/>
    <property type="evidence" value="ECO:0007669"/>
    <property type="project" value="UniProtKB-ARBA"/>
</dbReference>
<dbReference type="EMBL" id="DVMO01000103">
    <property type="protein sequence ID" value="HIU28104.1"/>
    <property type="molecule type" value="Genomic_DNA"/>
</dbReference>
<evidence type="ECO:0000259" key="5">
    <source>
        <dbReference type="Pfam" id="PF00291"/>
    </source>
</evidence>
<proteinExistence type="inferred from homology"/>
<evidence type="ECO:0000313" key="6">
    <source>
        <dbReference type="EMBL" id="HIU28104.1"/>
    </source>
</evidence>
<dbReference type="GO" id="GO:0019148">
    <property type="term" value="F:D-cysteine desulfhydrase activity"/>
    <property type="evidence" value="ECO:0007669"/>
    <property type="project" value="TreeGrafter"/>
</dbReference>
<keyword evidence="3 4" id="KW-0663">Pyridoxal phosphate</keyword>
<protein>
    <submittedName>
        <fullName evidence="6">Pyridoxal-phosphate dependent enzyme</fullName>
    </submittedName>
</protein>
<dbReference type="Proteomes" id="UP000824091">
    <property type="component" value="Unassembled WGS sequence"/>
</dbReference>
<name>A0A9D1L7Q4_9FIRM</name>
<comment type="caution">
    <text evidence="6">The sequence shown here is derived from an EMBL/GenBank/DDBJ whole genome shotgun (WGS) entry which is preliminary data.</text>
</comment>
<feature type="domain" description="Tryptophan synthase beta chain-like PALP" evidence="5">
    <location>
        <begin position="12"/>
        <end position="316"/>
    </location>
</feature>
<comment type="cofactor">
    <cofactor evidence="1">
        <name>pyridoxal 5'-phosphate</name>
        <dbReference type="ChEBI" id="CHEBI:597326"/>
    </cofactor>
</comment>
<dbReference type="InterPro" id="IPR001926">
    <property type="entry name" value="TrpB-like_PALP"/>
</dbReference>
<dbReference type="PANTHER" id="PTHR43780">
    <property type="entry name" value="1-AMINOCYCLOPROPANE-1-CARBOXYLATE DEAMINASE-RELATED"/>
    <property type="match status" value="1"/>
</dbReference>